<proteinExistence type="predicted"/>
<evidence type="ECO:0000313" key="1">
    <source>
        <dbReference type="EMBL" id="KAG9488309.1"/>
    </source>
</evidence>
<comment type="caution">
    <text evidence="1">The sequence shown here is derived from an EMBL/GenBank/DDBJ whole genome shotgun (WGS) entry which is preliminary data.</text>
</comment>
<gene>
    <name evidence="1" type="ORF">GDO78_007875</name>
</gene>
<name>A0A8J6FKG7_ELECQ</name>
<evidence type="ECO:0000313" key="2">
    <source>
        <dbReference type="Proteomes" id="UP000770717"/>
    </source>
</evidence>
<reference evidence="1" key="1">
    <citation type="thesis" date="2020" institute="ProQuest LLC" country="789 East Eisenhower Parkway, Ann Arbor, MI, USA">
        <title>Comparative Genomics and Chromosome Evolution.</title>
        <authorList>
            <person name="Mudd A.B."/>
        </authorList>
    </citation>
    <scope>NUCLEOTIDE SEQUENCE</scope>
    <source>
        <strain evidence="1">HN-11 Male</strain>
        <tissue evidence="1">Kidney and liver</tissue>
    </source>
</reference>
<keyword evidence="2" id="KW-1185">Reference proteome</keyword>
<accession>A0A8J6FKG7</accession>
<protein>
    <submittedName>
        <fullName evidence="1">Uncharacterized protein</fullName>
    </submittedName>
</protein>
<dbReference type="EMBL" id="WNTK01000003">
    <property type="protein sequence ID" value="KAG9488309.1"/>
    <property type="molecule type" value="Genomic_DNA"/>
</dbReference>
<sequence length="79" mass="9024">MKSGGGEVVTTSLSTFVAPRSCHISHFSKQFNRFYLTKLIMITFPPTDPTGNTLYGYEIKKYHTFYFTKGCLQFTAIKK</sequence>
<dbReference type="Proteomes" id="UP000770717">
    <property type="component" value="Unassembled WGS sequence"/>
</dbReference>
<organism evidence="1 2">
    <name type="scientific">Eleutherodactylus coqui</name>
    <name type="common">Puerto Rican coqui</name>
    <dbReference type="NCBI Taxonomy" id="57060"/>
    <lineage>
        <taxon>Eukaryota</taxon>
        <taxon>Metazoa</taxon>
        <taxon>Chordata</taxon>
        <taxon>Craniata</taxon>
        <taxon>Vertebrata</taxon>
        <taxon>Euteleostomi</taxon>
        <taxon>Amphibia</taxon>
        <taxon>Batrachia</taxon>
        <taxon>Anura</taxon>
        <taxon>Neobatrachia</taxon>
        <taxon>Hyloidea</taxon>
        <taxon>Eleutherodactylidae</taxon>
        <taxon>Eleutherodactylinae</taxon>
        <taxon>Eleutherodactylus</taxon>
        <taxon>Eleutherodactylus</taxon>
    </lineage>
</organism>
<dbReference type="AlphaFoldDB" id="A0A8J6FKG7"/>